<feature type="signal peptide" evidence="1">
    <location>
        <begin position="1"/>
        <end position="24"/>
    </location>
</feature>
<dbReference type="AlphaFoldDB" id="A0A9Q3WAH4"/>
<feature type="chain" id="PRO_5040356780" evidence="1">
    <location>
        <begin position="25"/>
        <end position="410"/>
    </location>
</feature>
<keyword evidence="1" id="KW-0732">Signal</keyword>
<dbReference type="Gene3D" id="2.40.10.10">
    <property type="entry name" value="Trypsin-like serine proteases"/>
    <property type="match status" value="2"/>
</dbReference>
<protein>
    <submittedName>
        <fullName evidence="2">S1 family peptidase</fullName>
    </submittedName>
</protein>
<dbReference type="RefSeq" id="WP_233918416.1">
    <property type="nucleotide sequence ID" value="NZ_JAJVKS010000031.1"/>
</dbReference>
<sequence length="410" mass="43213">MWKNILKGSALAALVWSVSGTLMANELTPTTFEQGLRTEAARFSKLYNISEDEALHRLTWQAAAGDVVARLREQYQGRLAGLYIEHSPTERIVVRLKGSELIPSQSYNVADERVAVEFVSGAAHTQAELQQAIATNLDTLKATFSGLQGTHTDPRTGEVVLTVLGGDEESRQMRLQVASAARQLGVPVRIRAIPVPLERQAVRGSGSLDMGCTTAFVVKRTTGTTTGVTTAAHCGPGSANYNGVDGASATLTYQSRSFTASNDEQWYTSAATEEPKFYANSTTTPRTLTGRRTQASTAVGNNFCHYGSTTGYSCGDVDATDFQPTSYTCGPASNPVPCDATWISMVPPSSGTGLACAGGDSGGPWFVSTVATGIHSAGASTGTGIGDCLLAVYQSTDRLSSLGLQLLYGP</sequence>
<proteinExistence type="predicted"/>
<evidence type="ECO:0000256" key="1">
    <source>
        <dbReference type="SAM" id="SignalP"/>
    </source>
</evidence>
<accession>A0A9Q3WAH4</accession>
<reference evidence="2" key="1">
    <citation type="submission" date="2022-01" db="EMBL/GenBank/DDBJ databases">
        <authorList>
            <person name="Karlyshev A.V."/>
            <person name="Jaspars M."/>
        </authorList>
    </citation>
    <scope>NUCLEOTIDE SEQUENCE</scope>
    <source>
        <strain evidence="2">AGSA3-2</strain>
    </source>
</reference>
<dbReference type="InterPro" id="IPR009003">
    <property type="entry name" value="Peptidase_S1_PA"/>
</dbReference>
<evidence type="ECO:0000313" key="3">
    <source>
        <dbReference type="Proteomes" id="UP001107961"/>
    </source>
</evidence>
<dbReference type="InterPro" id="IPR043504">
    <property type="entry name" value="Peptidase_S1_PA_chymotrypsin"/>
</dbReference>
<gene>
    <name evidence="2" type="ORF">LZG35_22400</name>
</gene>
<dbReference type="EMBL" id="JAJVKT010000064">
    <property type="protein sequence ID" value="MCE7511392.1"/>
    <property type="molecule type" value="Genomic_DNA"/>
</dbReference>
<dbReference type="Proteomes" id="UP001107961">
    <property type="component" value="Unassembled WGS sequence"/>
</dbReference>
<evidence type="ECO:0000313" key="2">
    <source>
        <dbReference type="EMBL" id="MCE7511392.1"/>
    </source>
</evidence>
<comment type="caution">
    <text evidence="2">The sequence shown here is derived from an EMBL/GenBank/DDBJ whole genome shotgun (WGS) entry which is preliminary data.</text>
</comment>
<organism evidence="2 3">
    <name type="scientific">Alloalcanivorax xenomutans</name>
    <dbReference type="NCBI Taxonomy" id="1094342"/>
    <lineage>
        <taxon>Bacteria</taxon>
        <taxon>Pseudomonadati</taxon>
        <taxon>Pseudomonadota</taxon>
        <taxon>Gammaproteobacteria</taxon>
        <taxon>Oceanospirillales</taxon>
        <taxon>Alcanivoracaceae</taxon>
        <taxon>Alloalcanivorax</taxon>
    </lineage>
</organism>
<name>A0A9Q3WAH4_9GAMM</name>
<dbReference type="SUPFAM" id="SSF50494">
    <property type="entry name" value="Trypsin-like serine proteases"/>
    <property type="match status" value="1"/>
</dbReference>
<keyword evidence="3" id="KW-1185">Reference proteome</keyword>